<comment type="caution">
    <text evidence="7">The sequence shown here is derived from an EMBL/GenBank/DDBJ whole genome shotgun (WGS) entry which is preliminary data.</text>
</comment>
<dbReference type="EMBL" id="VWRR01000007">
    <property type="protein sequence ID" value="KAF6003322.1"/>
    <property type="molecule type" value="Genomic_DNA"/>
</dbReference>
<evidence type="ECO:0000256" key="5">
    <source>
        <dbReference type="PIRSR" id="PIRSR604294-1"/>
    </source>
</evidence>
<dbReference type="GO" id="GO:0046872">
    <property type="term" value="F:metal ion binding"/>
    <property type="evidence" value="ECO:0007669"/>
    <property type="project" value="UniProtKB-KW"/>
</dbReference>
<evidence type="ECO:0000256" key="3">
    <source>
        <dbReference type="ARBA" id="ARBA00023002"/>
    </source>
</evidence>
<comment type="similarity">
    <text evidence="1">Belongs to the carotenoid oxygenase family.</text>
</comment>
<evidence type="ECO:0000256" key="6">
    <source>
        <dbReference type="SAM" id="MobiDB-lite"/>
    </source>
</evidence>
<evidence type="ECO:0000313" key="7">
    <source>
        <dbReference type="EMBL" id="KAF6003322.1"/>
    </source>
</evidence>
<gene>
    <name evidence="7" type="ORF">F1559_003337</name>
</gene>
<evidence type="ECO:0000256" key="4">
    <source>
        <dbReference type="ARBA" id="ARBA00023004"/>
    </source>
</evidence>
<dbReference type="PANTHER" id="PTHR10543:SF89">
    <property type="entry name" value="CAROTENOID 9,10(9',10')-CLEAVAGE DIOXYGENASE 1"/>
    <property type="match status" value="1"/>
</dbReference>
<keyword evidence="8" id="KW-1185">Reference proteome</keyword>
<dbReference type="Proteomes" id="UP000530660">
    <property type="component" value="Unassembled WGS sequence"/>
</dbReference>
<dbReference type="OrthoDB" id="2348at2759"/>
<dbReference type="GO" id="GO:0010436">
    <property type="term" value="F:carotenoid dioxygenase activity"/>
    <property type="evidence" value="ECO:0007669"/>
    <property type="project" value="TreeGrafter"/>
</dbReference>
<evidence type="ECO:0000313" key="8">
    <source>
        <dbReference type="Proteomes" id="UP000530660"/>
    </source>
</evidence>
<accession>A0A7J7IJP2</accession>
<feature type="compositionally biased region" description="Polar residues" evidence="6">
    <location>
        <begin position="51"/>
        <end position="66"/>
    </location>
</feature>
<keyword evidence="4 5" id="KW-0408">Iron</keyword>
<dbReference type="InterPro" id="IPR004294">
    <property type="entry name" value="Carotenoid_Oase"/>
</dbReference>
<dbReference type="GO" id="GO:0016121">
    <property type="term" value="P:carotene catabolic process"/>
    <property type="evidence" value="ECO:0007669"/>
    <property type="project" value="TreeGrafter"/>
</dbReference>
<sequence>MFLPVYAYGTRASPWPNGVSSGILDLSARRWTRATPCSRRWSSIHRLQGVQERQATTGNQKTSSSVAEERFLTTSQRFDRESWVLAHEDMFEEDAYVLTPAEVPDLPHDLVGTLYRNGPAKFTIGSRRMLHPWEGDGAVAALTFPGDGTCWFRNRFVRTEGYRREQRAGRQLYRGTFATSLPGGILTNALRLEQKNLANTHVIYHANRLLALYEGGLPHELEADTLETKGPVRLGGVLRERMEAFTAHPKIDPLRQNRLVGFSTQIRFLEFSAKDWRVCAERTVDIEGFGFFHDFMLTQRYYILLQAPLRFHPLPFILGFKCAGECISWEGDRLPTRVLLIPRDDPSAPVREILSEACSAFHFVNAYEDGDIVVLDACRLDQLFLGERHRDVTSRPRTIIESVDFATQVPKSSLWRCRLPTAGKARDLRASWEQLNSSYVEFPMVNPSRLTQSYRYAYVVASAMDTDPGPLKNIIKVDMKTGATLATWKPDSIYEFAGEPVFVPRTQQEHPPVAEDDGYILSMVCDGRHRRTYLAVLQAEDLSLICKVPLRTFIPMGLHGSWTPTVFAPTEKRRNIQDIFESKSWNEVDSSFRMFSF</sequence>
<feature type="binding site" evidence="5">
    <location>
        <position position="559"/>
    </location>
    <ligand>
        <name>Fe cation</name>
        <dbReference type="ChEBI" id="CHEBI:24875"/>
        <note>catalytic</note>
    </ligand>
</feature>
<feature type="binding site" evidence="5">
    <location>
        <position position="362"/>
    </location>
    <ligand>
        <name>Fe cation</name>
        <dbReference type="ChEBI" id="CHEBI:24875"/>
        <note>catalytic</note>
    </ligand>
</feature>
<dbReference type="Pfam" id="PF03055">
    <property type="entry name" value="RPE65"/>
    <property type="match status" value="1"/>
</dbReference>
<dbReference type="AlphaFoldDB" id="A0A7J7IJP2"/>
<reference evidence="7 8" key="1">
    <citation type="journal article" date="2020" name="J. Phycol.">
        <title>Comparative genome analysis reveals Cyanidiococcus gen. nov., a new extremophilic red algal genus sister to Cyanidioschyzon (Cyanidioschyzonaceae, Rhodophyta).</title>
        <authorList>
            <person name="Liu S.-L."/>
            <person name="Chiang Y.-R."/>
            <person name="Yoon H.S."/>
            <person name="Fu H.-Y."/>
        </authorList>
    </citation>
    <scope>NUCLEOTIDE SEQUENCE [LARGE SCALE GENOMIC DNA]</scope>
    <source>
        <strain evidence="7 8">THAL066</strain>
    </source>
</reference>
<feature type="region of interest" description="Disordered" evidence="6">
    <location>
        <begin position="49"/>
        <end position="68"/>
    </location>
</feature>
<feature type="binding site" evidence="5">
    <location>
        <position position="293"/>
    </location>
    <ligand>
        <name>Fe cation</name>
        <dbReference type="ChEBI" id="CHEBI:24875"/>
        <note>catalytic</note>
    </ligand>
</feature>
<comment type="cofactor">
    <cofactor evidence="5">
        <name>Fe(2+)</name>
        <dbReference type="ChEBI" id="CHEBI:29033"/>
    </cofactor>
    <text evidence="5">Binds 1 Fe(2+) ion per subunit.</text>
</comment>
<evidence type="ECO:0000256" key="1">
    <source>
        <dbReference type="ARBA" id="ARBA00006787"/>
    </source>
</evidence>
<keyword evidence="2 5" id="KW-0479">Metal-binding</keyword>
<evidence type="ECO:0000256" key="2">
    <source>
        <dbReference type="ARBA" id="ARBA00022723"/>
    </source>
</evidence>
<keyword evidence="3" id="KW-0560">Oxidoreductase</keyword>
<protein>
    <submittedName>
        <fullName evidence="7">Uncharacterized protein</fullName>
    </submittedName>
</protein>
<name>A0A7J7IJP2_9RHOD</name>
<feature type="binding site" evidence="5">
    <location>
        <position position="248"/>
    </location>
    <ligand>
        <name>Fe cation</name>
        <dbReference type="ChEBI" id="CHEBI:24875"/>
        <note>catalytic</note>
    </ligand>
</feature>
<dbReference type="PANTHER" id="PTHR10543">
    <property type="entry name" value="BETA-CAROTENE DIOXYGENASE"/>
    <property type="match status" value="1"/>
</dbReference>
<organism evidence="7 8">
    <name type="scientific">Cyanidiococcus yangmingshanensis</name>
    <dbReference type="NCBI Taxonomy" id="2690220"/>
    <lineage>
        <taxon>Eukaryota</taxon>
        <taxon>Rhodophyta</taxon>
        <taxon>Bangiophyceae</taxon>
        <taxon>Cyanidiales</taxon>
        <taxon>Cyanidiaceae</taxon>
        <taxon>Cyanidiococcus</taxon>
    </lineage>
</organism>
<proteinExistence type="inferred from homology"/>